<protein>
    <submittedName>
        <fullName evidence="3">Uncharacterized protein</fullName>
    </submittedName>
</protein>
<feature type="region of interest" description="Disordered" evidence="2">
    <location>
        <begin position="58"/>
        <end position="126"/>
    </location>
</feature>
<dbReference type="Proteomes" id="UP001642260">
    <property type="component" value="Unassembled WGS sequence"/>
</dbReference>
<gene>
    <name evidence="3" type="ORF">ERUC_LOCUS19527</name>
</gene>
<comment type="caution">
    <text evidence="3">The sequence shown here is derived from an EMBL/GenBank/DDBJ whole genome shotgun (WGS) entry which is preliminary data.</text>
</comment>
<feature type="compositionally biased region" description="Basic and acidic residues" evidence="2">
    <location>
        <begin position="220"/>
        <end position="231"/>
    </location>
</feature>
<feature type="region of interest" description="Disordered" evidence="2">
    <location>
        <begin position="206"/>
        <end position="370"/>
    </location>
</feature>
<feature type="compositionally biased region" description="Basic residues" evidence="2">
    <location>
        <begin position="254"/>
        <end position="265"/>
    </location>
</feature>
<feature type="coiled-coil region" evidence="1">
    <location>
        <begin position="449"/>
        <end position="522"/>
    </location>
</feature>
<feature type="compositionally biased region" description="Basic and acidic residues" evidence="2">
    <location>
        <begin position="58"/>
        <end position="67"/>
    </location>
</feature>
<accession>A0ABC8KAC3</accession>
<sequence>MDELKEKLTLLEKGKESRSAPSPPREAPPGSKLLSSAARAYRGVPTDAACADFARVEGTDGSARGDGDGQCSIGDSEEDDAKEVGDASSAGSDVDRPPVSVDEARRPVVEGGRATGQRDAGRLPADSITARRSIPYYYHRNGVIEQLPDIPLDRVRPSVVEGQDWVDWASDIPCEDPKGKRRLPLPLMGRIPRVYPNFSELLDSQLGDESFDPAAALEAENEKARGSHNEGDDPPVEDSAVDEAVNRDVDVVSKKKKKKSRLSKRTKPDSPEMEVAADEVVHEGPSGDATEGNREVVEATGSIGEDRTGPSAMKKKKRPIDDRPSDSGSKRSKGNDGRPAPPPQEIDVPVSRNLPWGGSGPPNGKPPLAQSERWSFHHKDDMAFVNDEGACAELSRHIRGGSSEMPEVGDLAFPRSFAESARADAVASARKNFLVLACELAMRKMALDLRKAEATIKTQNVELEKARKSALERAKEMAVERSRIQRERKQAIEKADGLEEDLENARTKIAQLEHEKVEETEKHRRLVDFMKQGRIREVTSERGRLMTAAAARFNKFRKYMADRDKLETKLFFHAQALGTLQSLDVLEKRGQQIPQRMRDTLTFNEKKFKREVEEADVEEITERDLSLSPPRSGPFQGLDQFGTNLGLVDSTTAVSLRSPTAVVETITAVSDSRGVVRSIDADAGGAPNEVAGIGEEVLVGEMGGAAEGVKVSAERPVADPVEPSA</sequence>
<dbReference type="EMBL" id="CAKOAT010185821">
    <property type="protein sequence ID" value="CAH8353772.1"/>
    <property type="molecule type" value="Genomic_DNA"/>
</dbReference>
<reference evidence="3 4" key="1">
    <citation type="submission" date="2022-03" db="EMBL/GenBank/DDBJ databases">
        <authorList>
            <person name="Macdonald S."/>
            <person name="Ahmed S."/>
            <person name="Newling K."/>
        </authorList>
    </citation>
    <scope>NUCLEOTIDE SEQUENCE [LARGE SCALE GENOMIC DNA]</scope>
</reference>
<proteinExistence type="predicted"/>
<evidence type="ECO:0000313" key="4">
    <source>
        <dbReference type="Proteomes" id="UP001642260"/>
    </source>
</evidence>
<feature type="compositionally biased region" description="Acidic residues" evidence="2">
    <location>
        <begin position="232"/>
        <end position="241"/>
    </location>
</feature>
<name>A0ABC8KAC3_ERUVS</name>
<evidence type="ECO:0000313" key="3">
    <source>
        <dbReference type="EMBL" id="CAH8353772.1"/>
    </source>
</evidence>
<feature type="compositionally biased region" description="Basic and acidic residues" evidence="2">
    <location>
        <begin position="244"/>
        <end position="253"/>
    </location>
</feature>
<keyword evidence="4" id="KW-1185">Reference proteome</keyword>
<dbReference type="AlphaFoldDB" id="A0ABC8KAC3"/>
<feature type="region of interest" description="Disordered" evidence="2">
    <location>
        <begin position="1"/>
        <end position="39"/>
    </location>
</feature>
<feature type="compositionally biased region" description="Basic and acidic residues" evidence="2">
    <location>
        <begin position="319"/>
        <end position="336"/>
    </location>
</feature>
<evidence type="ECO:0000256" key="2">
    <source>
        <dbReference type="SAM" id="MobiDB-lite"/>
    </source>
</evidence>
<organism evidence="3 4">
    <name type="scientific">Eruca vesicaria subsp. sativa</name>
    <name type="common">Garden rocket</name>
    <name type="synonym">Eruca sativa</name>
    <dbReference type="NCBI Taxonomy" id="29727"/>
    <lineage>
        <taxon>Eukaryota</taxon>
        <taxon>Viridiplantae</taxon>
        <taxon>Streptophyta</taxon>
        <taxon>Embryophyta</taxon>
        <taxon>Tracheophyta</taxon>
        <taxon>Spermatophyta</taxon>
        <taxon>Magnoliopsida</taxon>
        <taxon>eudicotyledons</taxon>
        <taxon>Gunneridae</taxon>
        <taxon>Pentapetalae</taxon>
        <taxon>rosids</taxon>
        <taxon>malvids</taxon>
        <taxon>Brassicales</taxon>
        <taxon>Brassicaceae</taxon>
        <taxon>Brassiceae</taxon>
        <taxon>Eruca</taxon>
    </lineage>
</organism>
<feature type="compositionally biased region" description="Basic and acidic residues" evidence="2">
    <location>
        <begin position="1"/>
        <end position="18"/>
    </location>
</feature>
<keyword evidence="1" id="KW-0175">Coiled coil</keyword>
<evidence type="ECO:0000256" key="1">
    <source>
        <dbReference type="SAM" id="Coils"/>
    </source>
</evidence>